<feature type="region of interest" description="Disordered" evidence="1">
    <location>
        <begin position="1011"/>
        <end position="1033"/>
    </location>
</feature>
<dbReference type="InterPro" id="IPR013087">
    <property type="entry name" value="Znf_C2H2_type"/>
</dbReference>
<proteinExistence type="predicted"/>
<dbReference type="EMBL" id="JARKIK010000001">
    <property type="protein sequence ID" value="KAK8754432.1"/>
    <property type="molecule type" value="Genomic_DNA"/>
</dbReference>
<organism evidence="3 4">
    <name type="scientific">Cherax quadricarinatus</name>
    <name type="common">Australian red claw crayfish</name>
    <dbReference type="NCBI Taxonomy" id="27406"/>
    <lineage>
        <taxon>Eukaryota</taxon>
        <taxon>Metazoa</taxon>
        <taxon>Ecdysozoa</taxon>
        <taxon>Arthropoda</taxon>
        <taxon>Crustacea</taxon>
        <taxon>Multicrustacea</taxon>
        <taxon>Malacostraca</taxon>
        <taxon>Eumalacostraca</taxon>
        <taxon>Eucarida</taxon>
        <taxon>Decapoda</taxon>
        <taxon>Pleocyemata</taxon>
        <taxon>Astacidea</taxon>
        <taxon>Parastacoidea</taxon>
        <taxon>Parastacidae</taxon>
        <taxon>Cherax</taxon>
    </lineage>
</organism>
<sequence length="1063" mass="118323">EKCQGEVGSSAEHGNEENSGDSDVVALPSEDGADTNCLSGSGSVTPDLDLVCSGSPEVMVSSESPSPCSLTHAATMVANNQPSPGKAGESQAQPSNSEEDLFCESQNSKATNVLKTIPRRRCQQINKVNDSQSFTTSTANQETVEVEEKDSSNISKCDKKNKYFSNSCQIVEPRRPLKRSSSVEVVPSPSVKSEKCQSQTYLLSQPCSSLNGSRYSWQRGFGEVDGVQLLSQGTGQKKSLENLAPSSSPPKKAKNLQETTVSNSLEVQAMQHTLEPTVDDDDDDDDDFILPTPSESLSTGTTVKGLGLQSFPTREYQNKLQNHKLLQKEKTIDDENMILERVSQEVRCSTTKNDSKLVDEEKENTSITNMDLSDNEENLSYNFKSDRKRKVNVFFIEENPDIPLKRQRLSKKEKPSKAYFKNKEESTHDCVLRILEMFNAMVKSVGEYQVKNIMYKMKWSSPLTVDKRLKDSLERSKFQTRKQVLDSEASNQNVSPRRSVRNSSKASEAYEADSHLSEDSLPDVCHNDENWIAAREKKERRKRGLSLGLSHKQPKLPERKDEALYSNQDYKKSVVYDSDDMDDLEIFSSHSRQKFTSDQIEIERSSTPKDTNIEYPEVSSSKICDGEVEKIGDTFDNMENIKVSSQMSEDKDLSSPEIKKMANNKRRKVDVSLFPEDITECKPCSGVNRPYKRPLRKTFMLFDDNEQQNIFDAEPSNSAQDVETLGQPDPTLDIQSPSQQLTGQNMSSVSKSIAKSFGQSAVQKDCSGRKVNACNFVSFCQREEDGELKVGPSSNVEICIVEDSTLPGTSGCSNSARCINKVSTRGKALQNQIRPGPLKLKKNCIRNKGESEASGKEVTGSVGSQQIFSNVESSSQGFNDNEQACSTETMEDINKNMMPCPLCQKLFSIEQIEVHASDCSEGPEEPQKLSKEAGRKGKRRQNQRGQVAEDVEIEQATINTKLSDVSKSDKTQTPAGHERCTFCKKVFKEGDDYLIHVQSCKHMEDIRESIGSPVTSRTPGIKSAKPGGDAHNPNLVMGRLRRNIRTESLFDHLEGKRLRPSPL</sequence>
<dbReference type="PROSITE" id="PS00028">
    <property type="entry name" value="ZINC_FINGER_C2H2_1"/>
    <property type="match status" value="1"/>
</dbReference>
<evidence type="ECO:0000256" key="1">
    <source>
        <dbReference type="SAM" id="MobiDB-lite"/>
    </source>
</evidence>
<protein>
    <recommendedName>
        <fullName evidence="2">C2H2-type domain-containing protein</fullName>
    </recommendedName>
</protein>
<dbReference type="Proteomes" id="UP001445076">
    <property type="component" value="Unassembled WGS sequence"/>
</dbReference>
<feature type="non-terminal residue" evidence="3">
    <location>
        <position position="1"/>
    </location>
</feature>
<dbReference type="AlphaFoldDB" id="A0AAW0YEU1"/>
<reference evidence="3 4" key="1">
    <citation type="journal article" date="2024" name="BMC Genomics">
        <title>Genome assembly of redclaw crayfish (Cherax quadricarinatus) provides insights into its immune adaptation and hypoxia tolerance.</title>
        <authorList>
            <person name="Liu Z."/>
            <person name="Zheng J."/>
            <person name="Li H."/>
            <person name="Fang K."/>
            <person name="Wang S."/>
            <person name="He J."/>
            <person name="Zhou D."/>
            <person name="Weng S."/>
            <person name="Chi M."/>
            <person name="Gu Z."/>
            <person name="He J."/>
            <person name="Li F."/>
            <person name="Wang M."/>
        </authorList>
    </citation>
    <scope>NUCLEOTIDE SEQUENCE [LARGE SCALE GENOMIC DNA]</scope>
    <source>
        <strain evidence="3">ZL_2023a</strain>
    </source>
</reference>
<feature type="region of interest" description="Disordered" evidence="1">
    <location>
        <begin position="230"/>
        <end position="261"/>
    </location>
</feature>
<keyword evidence="4" id="KW-1185">Reference proteome</keyword>
<evidence type="ECO:0000313" key="4">
    <source>
        <dbReference type="Proteomes" id="UP001445076"/>
    </source>
</evidence>
<gene>
    <name evidence="3" type="ORF">OTU49_016259</name>
</gene>
<feature type="region of interest" description="Disordered" evidence="1">
    <location>
        <begin position="917"/>
        <end position="952"/>
    </location>
</feature>
<feature type="domain" description="C2H2-type" evidence="2">
    <location>
        <begin position="980"/>
        <end position="1002"/>
    </location>
</feature>
<accession>A0AAW0YEU1</accession>
<feature type="region of interest" description="Disordered" evidence="1">
    <location>
        <begin position="1"/>
        <end position="46"/>
    </location>
</feature>
<feature type="region of interest" description="Disordered" evidence="1">
    <location>
        <begin position="480"/>
        <end position="521"/>
    </location>
</feature>
<name>A0AAW0YEU1_CHEQU</name>
<evidence type="ECO:0000313" key="3">
    <source>
        <dbReference type="EMBL" id="KAK8754432.1"/>
    </source>
</evidence>
<evidence type="ECO:0000259" key="2">
    <source>
        <dbReference type="PROSITE" id="PS00028"/>
    </source>
</evidence>
<feature type="compositionally biased region" description="Basic and acidic residues" evidence="1">
    <location>
        <begin position="925"/>
        <end position="935"/>
    </location>
</feature>
<feature type="region of interest" description="Disordered" evidence="1">
    <location>
        <begin position="77"/>
        <end position="102"/>
    </location>
</feature>
<comment type="caution">
    <text evidence="3">The sequence shown here is derived from an EMBL/GenBank/DDBJ whole genome shotgun (WGS) entry which is preliminary data.</text>
</comment>
<feature type="compositionally biased region" description="Low complexity" evidence="1">
    <location>
        <begin position="490"/>
        <end position="504"/>
    </location>
</feature>